<dbReference type="InterPro" id="IPR027363">
    <property type="entry name" value="M1Pi_N"/>
</dbReference>
<reference evidence="2" key="1">
    <citation type="submission" date="2018-12" db="EMBL/GenBank/DDBJ databases">
        <authorList>
            <person name="Jaffe A."/>
        </authorList>
    </citation>
    <scope>NUCLEOTIDE SEQUENCE</scope>
</reference>
<dbReference type="EMBL" id="LR131722">
    <property type="protein sequence ID" value="VDS11110.1"/>
    <property type="molecule type" value="Genomic_DNA"/>
</dbReference>
<dbReference type="SUPFAM" id="SSF100950">
    <property type="entry name" value="NagB/RpiA/CoA transferase-like"/>
    <property type="match status" value="1"/>
</dbReference>
<accession>A0A447IUC0</accession>
<dbReference type="PANTHER" id="PTHR43475">
    <property type="entry name" value="METHYLTHIORIBOSE-1-PHOSPHATE ISOMERASE"/>
    <property type="match status" value="1"/>
</dbReference>
<organism evidence="2">
    <name type="scientific">uncultured Candidatus Woesearchaeota archaeon</name>
    <dbReference type="NCBI Taxonomy" id="2014372"/>
    <lineage>
        <taxon>Archaea</taxon>
        <taxon>Candidatus Woesearchaeota</taxon>
        <taxon>environmental samples</taxon>
    </lineage>
</organism>
<proteinExistence type="inferred from homology"/>
<dbReference type="Gene3D" id="1.20.120.420">
    <property type="entry name" value="translation initiation factor eif-2b, domain 1"/>
    <property type="match status" value="1"/>
</dbReference>
<dbReference type="InterPro" id="IPR037171">
    <property type="entry name" value="NagB/RpiA_transferase-like"/>
</dbReference>
<dbReference type="EMBL" id="LR131693">
    <property type="protein sequence ID" value="VDS11081.1"/>
    <property type="molecule type" value="Genomic_DNA"/>
</dbReference>
<dbReference type="EMBL" id="LR131684">
    <property type="protein sequence ID" value="VDS11072.1"/>
    <property type="molecule type" value="Genomic_DNA"/>
</dbReference>
<dbReference type="EMBL" id="LR131669">
    <property type="protein sequence ID" value="VDS11057.1"/>
    <property type="molecule type" value="Genomic_DNA"/>
</dbReference>
<protein>
    <submittedName>
        <fullName evidence="2">R15P Isomerase</fullName>
    </submittedName>
</protein>
<dbReference type="EMBL" id="LR131707">
    <property type="protein sequence ID" value="VDS11095.1"/>
    <property type="molecule type" value="Genomic_DNA"/>
</dbReference>
<evidence type="ECO:0000256" key="1">
    <source>
        <dbReference type="RuleBase" id="RU003814"/>
    </source>
</evidence>
<dbReference type="GO" id="GO:0046523">
    <property type="term" value="F:S-methyl-5-thioribose-1-phosphate isomerase activity"/>
    <property type="evidence" value="ECO:0007669"/>
    <property type="project" value="TreeGrafter"/>
</dbReference>
<gene>
    <name evidence="2" type="primary">e2b2</name>
</gene>
<dbReference type="EMBL" id="LR131712">
    <property type="protein sequence ID" value="VDS11100.1"/>
    <property type="molecule type" value="Genomic_DNA"/>
</dbReference>
<dbReference type="AlphaFoldDB" id="A0A447IUC0"/>
<dbReference type="Gene3D" id="3.40.50.10470">
    <property type="entry name" value="Translation initiation factor eif-2b, domain 2"/>
    <property type="match status" value="1"/>
</dbReference>
<name>A0A447IUC0_9ARCH</name>
<keyword evidence="2" id="KW-0413">Isomerase</keyword>
<dbReference type="GO" id="GO:0019509">
    <property type="term" value="P:L-methionine salvage from methylthioadenosine"/>
    <property type="evidence" value="ECO:0007669"/>
    <property type="project" value="TreeGrafter"/>
</dbReference>
<dbReference type="PANTHER" id="PTHR43475:SF1">
    <property type="entry name" value="METHYLTHIORIBOSE-1-PHOSPHATE ISOMERASE"/>
    <property type="match status" value="1"/>
</dbReference>
<sequence>MNLEQTCKAIKELKIQGAENITTAALLAIKNILKQSKAKKHEALLWELDLAKIKLFNTRSTEPEMRNYLNAFFSYAEKEETKTKLLQKIDQLLKEQKANKEKIVFYGTKLIHKHTKVYTHCHASTVTNILKKVKQKKIIVYNTETRPLLQGRKTATELAKAHIPVHHYVDASMCNAIKEADCILIGADAITSEGVYNKIGSELLAILANHYHKPLYICASLYKYDAHKESIEERSPKEIWTTTEKNIFMHNPAFEKIHFKHIKGIICEQGILKPKEFLKKAKTI</sequence>
<dbReference type="EMBL" id="LR131701">
    <property type="protein sequence ID" value="VDS11089.1"/>
    <property type="molecule type" value="Genomic_DNA"/>
</dbReference>
<evidence type="ECO:0000313" key="2">
    <source>
        <dbReference type="EMBL" id="VDS11081.1"/>
    </source>
</evidence>
<dbReference type="EMBL" id="LR131717">
    <property type="protein sequence ID" value="VDS11105.1"/>
    <property type="molecule type" value="Genomic_DNA"/>
</dbReference>
<dbReference type="InterPro" id="IPR000649">
    <property type="entry name" value="IF-2B-related"/>
</dbReference>
<dbReference type="Pfam" id="PF01008">
    <property type="entry name" value="IF-2B"/>
    <property type="match status" value="1"/>
</dbReference>
<comment type="similarity">
    <text evidence="1">Belongs to the eIF-2B alpha/beta/delta subunits family.</text>
</comment>
<dbReference type="InterPro" id="IPR042529">
    <property type="entry name" value="IF_2B-like_C"/>
</dbReference>